<evidence type="ECO:0000313" key="11">
    <source>
        <dbReference type="EMBL" id="GAA3970353.1"/>
    </source>
</evidence>
<proteinExistence type="inferred from homology"/>
<evidence type="ECO:0000256" key="7">
    <source>
        <dbReference type="ARBA" id="ARBA00022927"/>
    </source>
</evidence>
<reference evidence="12" key="1">
    <citation type="journal article" date="2019" name="Int. J. Syst. Evol. Microbiol.">
        <title>The Global Catalogue of Microorganisms (GCM) 10K type strain sequencing project: providing services to taxonomists for standard genome sequencing and annotation.</title>
        <authorList>
            <consortium name="The Broad Institute Genomics Platform"/>
            <consortium name="The Broad Institute Genome Sequencing Center for Infectious Disease"/>
            <person name="Wu L."/>
            <person name="Ma J."/>
        </authorList>
    </citation>
    <scope>NUCLEOTIDE SEQUENCE [LARGE SCALE GENOMIC DNA]</scope>
    <source>
        <strain evidence="12">JCM 17217</strain>
    </source>
</reference>
<keyword evidence="9" id="KW-0472">Membrane</keyword>
<dbReference type="EMBL" id="BAABDI010000008">
    <property type="protein sequence ID" value="GAA3970353.1"/>
    <property type="molecule type" value="Genomic_DNA"/>
</dbReference>
<dbReference type="Proteomes" id="UP001501556">
    <property type="component" value="Unassembled WGS sequence"/>
</dbReference>
<dbReference type="RefSeq" id="WP_345122726.1">
    <property type="nucleotide sequence ID" value="NZ_BAABDI010000008.1"/>
</dbReference>
<dbReference type="Pfam" id="PF03544">
    <property type="entry name" value="TonB_C"/>
    <property type="match status" value="1"/>
</dbReference>
<gene>
    <name evidence="11" type="ORF">GCM10022407_15240</name>
</gene>
<evidence type="ECO:0000256" key="5">
    <source>
        <dbReference type="ARBA" id="ARBA00022519"/>
    </source>
</evidence>
<evidence type="ECO:0000256" key="8">
    <source>
        <dbReference type="ARBA" id="ARBA00022989"/>
    </source>
</evidence>
<evidence type="ECO:0000256" key="3">
    <source>
        <dbReference type="ARBA" id="ARBA00022448"/>
    </source>
</evidence>
<comment type="similarity">
    <text evidence="2">Belongs to the TonB family.</text>
</comment>
<dbReference type="PROSITE" id="PS52015">
    <property type="entry name" value="TONB_CTD"/>
    <property type="match status" value="1"/>
</dbReference>
<dbReference type="Gene3D" id="3.30.1150.10">
    <property type="match status" value="1"/>
</dbReference>
<evidence type="ECO:0000256" key="1">
    <source>
        <dbReference type="ARBA" id="ARBA00004383"/>
    </source>
</evidence>
<organism evidence="11 12">
    <name type="scientific">Hymenobacter antarcticus</name>
    <dbReference type="NCBI Taxonomy" id="486270"/>
    <lineage>
        <taxon>Bacteria</taxon>
        <taxon>Pseudomonadati</taxon>
        <taxon>Bacteroidota</taxon>
        <taxon>Cytophagia</taxon>
        <taxon>Cytophagales</taxon>
        <taxon>Hymenobacteraceae</taxon>
        <taxon>Hymenobacter</taxon>
    </lineage>
</organism>
<accession>A0ABP7PSZ5</accession>
<protein>
    <recommendedName>
        <fullName evidence="10">TonB C-terminal domain-containing protein</fullName>
    </recommendedName>
</protein>
<dbReference type="NCBIfam" id="TIGR01352">
    <property type="entry name" value="tonB_Cterm"/>
    <property type="match status" value="1"/>
</dbReference>
<evidence type="ECO:0000256" key="2">
    <source>
        <dbReference type="ARBA" id="ARBA00006555"/>
    </source>
</evidence>
<feature type="domain" description="TonB C-terminal" evidence="10">
    <location>
        <begin position="36"/>
        <end position="134"/>
    </location>
</feature>
<dbReference type="SUPFAM" id="SSF74653">
    <property type="entry name" value="TolA/TonB C-terminal domain"/>
    <property type="match status" value="1"/>
</dbReference>
<evidence type="ECO:0000256" key="4">
    <source>
        <dbReference type="ARBA" id="ARBA00022475"/>
    </source>
</evidence>
<name>A0ABP7PSZ5_9BACT</name>
<evidence type="ECO:0000256" key="6">
    <source>
        <dbReference type="ARBA" id="ARBA00022692"/>
    </source>
</evidence>
<dbReference type="InterPro" id="IPR037682">
    <property type="entry name" value="TonB_C"/>
</dbReference>
<keyword evidence="8" id="KW-1133">Transmembrane helix</keyword>
<evidence type="ECO:0000313" key="12">
    <source>
        <dbReference type="Proteomes" id="UP001501556"/>
    </source>
</evidence>
<sequence length="319" mass="35813">MAQTPTPPDTAAPKHYTYTEKMPVFPVLAPGDSAFSPNQRFIRFINADVHYPSKALRDGVTGRVYFSFSVNAQGRVQDIKVVKGVRADIDAEVLRNAHRLDAIQWEPGTQNGRPVTVSFTAPMNFSINNGRAGQAPGDSLDTAPFQHRMAFALPAWDSKRWPVPKGKGMIYGSCLQRFAGTGSLGSGGFVQLVNLTTRKLISFSVKPPMKSRRENSFFYALPAGRYALHVYAYPDKVWGPYRMYFENLRKPVAPAPNEPLSETRYQFTVESGKVHYVGTWNLANENKPEFMDEKYQIDPAIQAYFPQFNFKEAVMSLPQ</sequence>
<dbReference type="PANTHER" id="PTHR33446:SF2">
    <property type="entry name" value="PROTEIN TONB"/>
    <property type="match status" value="1"/>
</dbReference>
<keyword evidence="5" id="KW-0997">Cell inner membrane</keyword>
<evidence type="ECO:0000259" key="10">
    <source>
        <dbReference type="PROSITE" id="PS52015"/>
    </source>
</evidence>
<dbReference type="PANTHER" id="PTHR33446">
    <property type="entry name" value="PROTEIN TONB-RELATED"/>
    <property type="match status" value="1"/>
</dbReference>
<evidence type="ECO:0000256" key="9">
    <source>
        <dbReference type="ARBA" id="ARBA00023136"/>
    </source>
</evidence>
<comment type="subcellular location">
    <subcellularLocation>
        <location evidence="1">Cell inner membrane</location>
        <topology evidence="1">Single-pass membrane protein</topology>
        <orientation evidence="1">Periplasmic side</orientation>
    </subcellularLocation>
</comment>
<dbReference type="InterPro" id="IPR006260">
    <property type="entry name" value="TonB/TolA_C"/>
</dbReference>
<dbReference type="InterPro" id="IPR051045">
    <property type="entry name" value="TonB-dependent_transducer"/>
</dbReference>
<keyword evidence="3" id="KW-0813">Transport</keyword>
<keyword evidence="7" id="KW-0653">Protein transport</keyword>
<keyword evidence="6" id="KW-0812">Transmembrane</keyword>
<keyword evidence="4" id="KW-1003">Cell membrane</keyword>
<keyword evidence="12" id="KW-1185">Reference proteome</keyword>
<comment type="caution">
    <text evidence="11">The sequence shown here is derived from an EMBL/GenBank/DDBJ whole genome shotgun (WGS) entry which is preliminary data.</text>
</comment>